<keyword evidence="3" id="KW-1185">Reference proteome</keyword>
<reference evidence="3" key="1">
    <citation type="journal article" date="2019" name="Int. J. Syst. Evol. Microbiol.">
        <title>The Global Catalogue of Microorganisms (GCM) 10K type strain sequencing project: providing services to taxonomists for standard genome sequencing and annotation.</title>
        <authorList>
            <consortium name="The Broad Institute Genomics Platform"/>
            <consortium name="The Broad Institute Genome Sequencing Center for Infectious Disease"/>
            <person name="Wu L."/>
            <person name="Ma J."/>
        </authorList>
    </citation>
    <scope>NUCLEOTIDE SEQUENCE [LARGE SCALE GENOMIC DNA]</scope>
    <source>
        <strain evidence="3">CGMCC 1.10130</strain>
    </source>
</reference>
<dbReference type="RefSeq" id="WP_087506557.1">
    <property type="nucleotide sequence ID" value="NZ_BMDX01000003.1"/>
</dbReference>
<proteinExistence type="predicted"/>
<feature type="compositionally biased region" description="Polar residues" evidence="1">
    <location>
        <begin position="67"/>
        <end position="82"/>
    </location>
</feature>
<organism evidence="2 3">
    <name type="scientific">Neiella marina</name>
    <dbReference type="NCBI Taxonomy" id="508461"/>
    <lineage>
        <taxon>Bacteria</taxon>
        <taxon>Pseudomonadati</taxon>
        <taxon>Pseudomonadota</taxon>
        <taxon>Gammaproteobacteria</taxon>
        <taxon>Alteromonadales</taxon>
        <taxon>Echinimonadaceae</taxon>
        <taxon>Neiella</taxon>
    </lineage>
</organism>
<sequence length="82" mass="8969">MMLATCVYQSAYASTDEQAASSQQEPPTMAFLEYLAELEQVDGEWVSALDVAEGKEPTANDKVKHQVTLTEDNSLNEQGDAQ</sequence>
<evidence type="ECO:0000313" key="3">
    <source>
        <dbReference type="Proteomes" id="UP000619743"/>
    </source>
</evidence>
<feature type="region of interest" description="Disordered" evidence="1">
    <location>
        <begin position="56"/>
        <end position="82"/>
    </location>
</feature>
<dbReference type="EMBL" id="BMDX01000003">
    <property type="protein sequence ID" value="GGA68316.1"/>
    <property type="molecule type" value="Genomic_DNA"/>
</dbReference>
<protein>
    <submittedName>
        <fullName evidence="2">Uncharacterized protein</fullName>
    </submittedName>
</protein>
<gene>
    <name evidence="2" type="ORF">GCM10011369_07440</name>
</gene>
<dbReference type="AlphaFoldDB" id="A0A8J2XLD0"/>
<evidence type="ECO:0000256" key="1">
    <source>
        <dbReference type="SAM" id="MobiDB-lite"/>
    </source>
</evidence>
<accession>A0A8J2XLD0</accession>
<name>A0A8J2XLD0_9GAMM</name>
<comment type="caution">
    <text evidence="2">The sequence shown here is derived from an EMBL/GenBank/DDBJ whole genome shotgun (WGS) entry which is preliminary data.</text>
</comment>
<evidence type="ECO:0000313" key="2">
    <source>
        <dbReference type="EMBL" id="GGA68316.1"/>
    </source>
</evidence>
<dbReference type="Proteomes" id="UP000619743">
    <property type="component" value="Unassembled WGS sequence"/>
</dbReference>